<dbReference type="AlphaFoldDB" id="A0A5J9SJL8"/>
<gene>
    <name evidence="2" type="ORF">EJB05_55463</name>
</gene>
<comment type="caution">
    <text evidence="2">The sequence shown here is derived from an EMBL/GenBank/DDBJ whole genome shotgun (WGS) entry which is preliminary data.</text>
</comment>
<feature type="region of interest" description="Disordered" evidence="1">
    <location>
        <begin position="1"/>
        <end position="33"/>
    </location>
</feature>
<name>A0A5J9SJL8_9POAL</name>
<accession>A0A5J9SJL8</accession>
<sequence>MTSRATPPRGRRSHGLSGAPGKGPTSVTVSPLSPELQTQWTVVLESGVPDLPPGQQFLRHNVTIVVLSAEPVFDEAEGSKGKNNNKKRFVRPPSAQAAERKVGFEGRPDTFCVLNRNDVRL</sequence>
<organism evidence="2 3">
    <name type="scientific">Eragrostis curvula</name>
    <name type="common">weeping love grass</name>
    <dbReference type="NCBI Taxonomy" id="38414"/>
    <lineage>
        <taxon>Eukaryota</taxon>
        <taxon>Viridiplantae</taxon>
        <taxon>Streptophyta</taxon>
        <taxon>Embryophyta</taxon>
        <taxon>Tracheophyta</taxon>
        <taxon>Spermatophyta</taxon>
        <taxon>Magnoliopsida</taxon>
        <taxon>Liliopsida</taxon>
        <taxon>Poales</taxon>
        <taxon>Poaceae</taxon>
        <taxon>PACMAD clade</taxon>
        <taxon>Chloridoideae</taxon>
        <taxon>Eragrostideae</taxon>
        <taxon>Eragrostidinae</taxon>
        <taxon>Eragrostis</taxon>
    </lineage>
</organism>
<dbReference type="Proteomes" id="UP000324897">
    <property type="component" value="Unassembled WGS sequence"/>
</dbReference>
<feature type="region of interest" description="Disordered" evidence="1">
    <location>
        <begin position="75"/>
        <end position="94"/>
    </location>
</feature>
<evidence type="ECO:0000313" key="3">
    <source>
        <dbReference type="Proteomes" id="UP000324897"/>
    </source>
</evidence>
<dbReference type="Gramene" id="TVT99194">
    <property type="protein sequence ID" value="TVT99194"/>
    <property type="gene ID" value="EJB05_55463"/>
</dbReference>
<dbReference type="EMBL" id="RWGY01000747">
    <property type="protein sequence ID" value="TVT99194.1"/>
    <property type="molecule type" value="Genomic_DNA"/>
</dbReference>
<evidence type="ECO:0000256" key="1">
    <source>
        <dbReference type="SAM" id="MobiDB-lite"/>
    </source>
</evidence>
<protein>
    <submittedName>
        <fullName evidence="2">Uncharacterized protein</fullName>
    </submittedName>
</protein>
<feature type="non-terminal residue" evidence="2">
    <location>
        <position position="1"/>
    </location>
</feature>
<proteinExistence type="predicted"/>
<reference evidence="2 3" key="1">
    <citation type="journal article" date="2019" name="Sci. Rep.">
        <title>A high-quality genome of Eragrostis curvula grass provides insights into Poaceae evolution and supports new strategies to enhance forage quality.</title>
        <authorList>
            <person name="Carballo J."/>
            <person name="Santos B.A.C.M."/>
            <person name="Zappacosta D."/>
            <person name="Garbus I."/>
            <person name="Selva J.P."/>
            <person name="Gallo C.A."/>
            <person name="Diaz A."/>
            <person name="Albertini E."/>
            <person name="Caccamo M."/>
            <person name="Echenique V."/>
        </authorList>
    </citation>
    <scope>NUCLEOTIDE SEQUENCE [LARGE SCALE GENOMIC DNA]</scope>
    <source>
        <strain evidence="3">cv. Victoria</strain>
        <tissue evidence="2">Leaf</tissue>
    </source>
</reference>
<evidence type="ECO:0000313" key="2">
    <source>
        <dbReference type="EMBL" id="TVT99194.1"/>
    </source>
</evidence>
<keyword evidence="3" id="KW-1185">Reference proteome</keyword>